<dbReference type="Gene3D" id="1.20.120.80">
    <property type="entry name" value="Cytochrome c oxidase, subunit III, four-helix bundle"/>
    <property type="match status" value="1"/>
</dbReference>
<evidence type="ECO:0000256" key="2">
    <source>
        <dbReference type="ARBA" id="ARBA00010581"/>
    </source>
</evidence>
<evidence type="ECO:0000256" key="4">
    <source>
        <dbReference type="ARBA" id="ARBA00022692"/>
    </source>
</evidence>
<dbReference type="Pfam" id="PF00510">
    <property type="entry name" value="COX3"/>
    <property type="match status" value="1"/>
</dbReference>
<evidence type="ECO:0000259" key="10">
    <source>
        <dbReference type="PROSITE" id="PS50253"/>
    </source>
</evidence>
<keyword evidence="4 8" id="KW-0812">Transmembrane</keyword>
<organism evidence="11">
    <name type="scientific">Babesia cf. microti MES-2012</name>
    <dbReference type="NCBI Taxonomy" id="1271529"/>
    <lineage>
        <taxon>Eukaryota</taxon>
        <taxon>Sar</taxon>
        <taxon>Alveolata</taxon>
        <taxon>Apicomplexa</taxon>
        <taxon>Aconoidasida</taxon>
        <taxon>Piroplasmida</taxon>
        <taxon>Babesiidae</taxon>
        <taxon>Babesia</taxon>
    </lineage>
</organism>
<evidence type="ECO:0000256" key="6">
    <source>
        <dbReference type="ARBA" id="ARBA00022989"/>
    </source>
</evidence>
<feature type="transmembrane region" description="Helical" evidence="9">
    <location>
        <begin position="157"/>
        <end position="178"/>
    </location>
</feature>
<feature type="domain" description="Heme-copper oxidase subunit III family profile" evidence="10">
    <location>
        <begin position="1"/>
        <end position="221"/>
    </location>
</feature>
<evidence type="ECO:0000256" key="1">
    <source>
        <dbReference type="ARBA" id="ARBA00004141"/>
    </source>
</evidence>
<dbReference type="PROSITE" id="PS50253">
    <property type="entry name" value="COX3"/>
    <property type="match status" value="1"/>
</dbReference>
<evidence type="ECO:0000256" key="5">
    <source>
        <dbReference type="ARBA" id="ARBA00022967"/>
    </source>
</evidence>
<dbReference type="GO" id="GO:0005739">
    <property type="term" value="C:mitochondrion"/>
    <property type="evidence" value="ECO:0007669"/>
    <property type="project" value="TreeGrafter"/>
</dbReference>
<dbReference type="PANTHER" id="PTHR11403:SF7">
    <property type="entry name" value="CYTOCHROME C OXIDASE SUBUNIT 3"/>
    <property type="match status" value="1"/>
</dbReference>
<comment type="function">
    <text evidence="8">Component of the cytochrome c oxidase, the last enzyme in the mitochondrial electron transport chain which drives oxidative phosphorylation. The respiratory chain contains 3 multisubunit complexes succinate dehydrogenase (complex II, CII), ubiquinol-cytochrome c oxidoreductase (cytochrome b-c1 complex, complex III, CIII) and cytochrome c oxidase (complex IV, CIV), that cooperate to transfer electrons derived from NADH and succinate to molecular oxygen, creating an electrochemical gradient over the inner membrane that drives transmembrane transport and the ATP synthase. Cytochrome c oxidase is the component of the respiratory chain that catalyzes the reduction of oxygen to water. Electrons originating from reduced cytochrome c in the intermembrane space (IMS) are transferred via the dinuclear copper A center (CU(A)) of subunit 2 and heme A of subunit 1 to the active site in subunit 1, a binuclear center (BNC) formed by heme A3 and copper B (CU(B)). The BNC reduces molecular oxygen to 2 water molecules using 4 electrons from cytochrome c in the IMS and 4 protons from the mitochondrial matrix.</text>
</comment>
<evidence type="ECO:0000256" key="3">
    <source>
        <dbReference type="ARBA" id="ARBA00015944"/>
    </source>
</evidence>
<feature type="transmembrane region" description="Helical" evidence="9">
    <location>
        <begin position="198"/>
        <end position="220"/>
    </location>
</feature>
<gene>
    <name evidence="11" type="primary">cox3</name>
</gene>
<evidence type="ECO:0000256" key="9">
    <source>
        <dbReference type="SAM" id="Phobius"/>
    </source>
</evidence>
<sequence>MIYFIVVYSYINTLYSSTLKELSSGMFLVNVVLSLISTLQENSETLTFAVYSIIGSVIFSELLLFISLIYSVLHSTVCRDPADFSQATECVESLTDSLGLGCVSSSLLLYEGRDRCHTLYSKYNDVCTLSAVLYSYMQSNEYNNMLHYVNTSSIQGMFYFITIIHALHVLLGISLLMIDSINHSEYYDNTFTDSYLYLYVATYWHFVEAVWLALLTLLYMY</sequence>
<feature type="transmembrane region" description="Helical" evidence="9">
    <location>
        <begin position="46"/>
        <end position="70"/>
    </location>
</feature>
<evidence type="ECO:0000313" key="11">
    <source>
        <dbReference type="EMBL" id="AKI30045.1"/>
    </source>
</evidence>
<dbReference type="GO" id="GO:0016020">
    <property type="term" value="C:membrane"/>
    <property type="evidence" value="ECO:0007669"/>
    <property type="project" value="UniProtKB-SubCell"/>
</dbReference>
<keyword evidence="8 11" id="KW-0496">Mitochondrion</keyword>
<dbReference type="InterPro" id="IPR035973">
    <property type="entry name" value="Cyt_c_oxidase_su3-like_sf"/>
</dbReference>
<geneLocation type="mitochondrion" evidence="11"/>
<dbReference type="GO" id="GO:0004129">
    <property type="term" value="F:cytochrome-c oxidase activity"/>
    <property type="evidence" value="ECO:0007669"/>
    <property type="project" value="InterPro"/>
</dbReference>
<evidence type="ECO:0000256" key="8">
    <source>
        <dbReference type="RuleBase" id="RU003375"/>
    </source>
</evidence>
<comment type="similarity">
    <text evidence="2 8">Belongs to the cytochrome c oxidase subunit 3 family.</text>
</comment>
<reference evidence="11" key="1">
    <citation type="submission" date="2015-05" db="EMBL/GenBank/DDBJ databases">
        <title>Mitochondrial genome sequences result in improved phylogenetic analyses of Piroplasmida.</title>
        <authorList>
            <person name="Schreeg M.E."/>
            <person name="Marr H.S."/>
            <person name="Tarigo J."/>
            <person name="Cohn L.A."/>
            <person name="Bird D.M."/>
            <person name="Scholl E.H."/>
            <person name="Levy M.G."/>
            <person name="Birkenheuer A.J."/>
        </authorList>
    </citation>
    <scope>NUCLEOTIDE SEQUENCE</scope>
</reference>
<accession>A0A0F7Q2M4</accession>
<dbReference type="EMBL" id="KC207827">
    <property type="protein sequence ID" value="AKI30045.1"/>
    <property type="molecule type" value="Genomic_DNA"/>
</dbReference>
<dbReference type="AlphaFoldDB" id="A0A0F7Q2M4"/>
<dbReference type="PANTHER" id="PTHR11403">
    <property type="entry name" value="CYTOCHROME C OXIDASE SUBUNIT III"/>
    <property type="match status" value="1"/>
</dbReference>
<proteinExistence type="inferred from homology"/>
<keyword evidence="6 9" id="KW-1133">Transmembrane helix</keyword>
<comment type="subcellular location">
    <subcellularLocation>
        <location evidence="1">Membrane</location>
        <topology evidence="1">Multi-pass membrane protein</topology>
    </subcellularLocation>
</comment>
<keyword evidence="7 9" id="KW-0472">Membrane</keyword>
<evidence type="ECO:0000256" key="7">
    <source>
        <dbReference type="ARBA" id="ARBA00023136"/>
    </source>
</evidence>
<dbReference type="InterPro" id="IPR013833">
    <property type="entry name" value="Cyt_c_oxidase_su3_a-hlx"/>
</dbReference>
<protein>
    <recommendedName>
        <fullName evidence="3 8">Cytochrome c oxidase subunit 3</fullName>
    </recommendedName>
</protein>
<dbReference type="SUPFAM" id="SSF81452">
    <property type="entry name" value="Cytochrome c oxidase subunit III-like"/>
    <property type="match status" value="1"/>
</dbReference>
<feature type="transmembrane region" description="Helical" evidence="9">
    <location>
        <begin position="21"/>
        <end position="40"/>
    </location>
</feature>
<dbReference type="InterPro" id="IPR024791">
    <property type="entry name" value="Cyt_c/ubiquinol_Oxase_su3"/>
</dbReference>
<name>A0A0F7Q2M4_9APIC</name>
<dbReference type="InterPro" id="IPR000298">
    <property type="entry name" value="Cyt_c_oxidase-like_su3"/>
</dbReference>
<dbReference type="GO" id="GO:0006123">
    <property type="term" value="P:mitochondrial electron transport, cytochrome c to oxygen"/>
    <property type="evidence" value="ECO:0007669"/>
    <property type="project" value="TreeGrafter"/>
</dbReference>
<keyword evidence="5" id="KW-1278">Translocase</keyword>